<dbReference type="InterPro" id="IPR005886">
    <property type="entry name" value="UDP_G4E"/>
</dbReference>
<reference evidence="12" key="1">
    <citation type="journal article" date="2019" name="Int. J. Syst. Evol. Microbiol.">
        <title>The Global Catalogue of Microorganisms (GCM) 10K type strain sequencing project: providing services to taxonomists for standard genome sequencing and annotation.</title>
        <authorList>
            <consortium name="The Broad Institute Genomics Platform"/>
            <consortium name="The Broad Institute Genome Sequencing Center for Infectious Disease"/>
            <person name="Wu L."/>
            <person name="Ma J."/>
        </authorList>
    </citation>
    <scope>NUCLEOTIDE SEQUENCE [LARGE SCALE GENOMIC DNA]</scope>
    <source>
        <strain evidence="12">NBRC 101365</strain>
    </source>
</reference>
<evidence type="ECO:0000256" key="8">
    <source>
        <dbReference type="ARBA" id="ARBA00023235"/>
    </source>
</evidence>
<dbReference type="Gene3D" id="3.90.25.10">
    <property type="entry name" value="UDP-galactose 4-epimerase, domain 1"/>
    <property type="match status" value="1"/>
</dbReference>
<evidence type="ECO:0000256" key="2">
    <source>
        <dbReference type="ARBA" id="ARBA00001911"/>
    </source>
</evidence>
<evidence type="ECO:0000256" key="5">
    <source>
        <dbReference type="ARBA" id="ARBA00013189"/>
    </source>
</evidence>
<comment type="catalytic activity">
    <reaction evidence="1 9">
        <text>UDP-alpha-D-glucose = UDP-alpha-D-galactose</text>
        <dbReference type="Rhea" id="RHEA:22168"/>
        <dbReference type="ChEBI" id="CHEBI:58885"/>
        <dbReference type="ChEBI" id="CHEBI:66914"/>
        <dbReference type="EC" id="5.1.3.2"/>
    </reaction>
</comment>
<dbReference type="PANTHER" id="PTHR43725">
    <property type="entry name" value="UDP-GLUCOSE 4-EPIMERASE"/>
    <property type="match status" value="1"/>
</dbReference>
<evidence type="ECO:0000313" key="12">
    <source>
        <dbReference type="Proteomes" id="UP001156882"/>
    </source>
</evidence>
<feature type="domain" description="NAD(P)-binding" evidence="10">
    <location>
        <begin position="4"/>
        <end position="324"/>
    </location>
</feature>
<dbReference type="InterPro" id="IPR036291">
    <property type="entry name" value="NAD(P)-bd_dom_sf"/>
</dbReference>
<keyword evidence="8 9" id="KW-0413">Isomerase</keyword>
<dbReference type="InterPro" id="IPR016040">
    <property type="entry name" value="NAD(P)-bd_dom"/>
</dbReference>
<dbReference type="PANTHER" id="PTHR43725:SF47">
    <property type="entry name" value="UDP-GLUCOSE 4-EPIMERASE"/>
    <property type="match status" value="1"/>
</dbReference>
<sequence length="337" mass="36797">MNVLVTGGAGYIGSLTCVSLIESGYTPVILDNLSNSKLAAVEAIGSLTGKTPECHVGDIGDIALMVELLRSRKIESVIHFAGKKAVSESVSKPLDYYRNNVTGTLNLLAAMQEAGVRDFIFSSSATVYGEPKQMPVTENSPRSAVSPYGRTKLMIEHILEDLARAEPDWSLTILRYFNPVGAHPSGRIGEDSQGVPNNLMPYLAQVAVGRRDYLPIFGGDYPTPDGTAVRDYVHVLDVAEGHVAALRTHKGQVGVHTYNLGTGQGRSVLELFTAFSHACGRNLPSRLVERRPGDIAAIWAEISKAERQLNWRARRSLDEMCQDTWRWQSANPDGYRA</sequence>
<keyword evidence="12" id="KW-1185">Reference proteome</keyword>
<dbReference type="EC" id="5.1.3.2" evidence="5 9"/>
<organism evidence="11 12">
    <name type="scientific">Labrys miyagiensis</name>
    <dbReference type="NCBI Taxonomy" id="346912"/>
    <lineage>
        <taxon>Bacteria</taxon>
        <taxon>Pseudomonadati</taxon>
        <taxon>Pseudomonadota</taxon>
        <taxon>Alphaproteobacteria</taxon>
        <taxon>Hyphomicrobiales</taxon>
        <taxon>Xanthobacteraceae</taxon>
        <taxon>Labrys</taxon>
    </lineage>
</organism>
<dbReference type="NCBIfam" id="NF007956">
    <property type="entry name" value="PRK10675.1"/>
    <property type="match status" value="1"/>
</dbReference>
<evidence type="ECO:0000256" key="4">
    <source>
        <dbReference type="ARBA" id="ARBA00007637"/>
    </source>
</evidence>
<evidence type="ECO:0000259" key="10">
    <source>
        <dbReference type="Pfam" id="PF16363"/>
    </source>
</evidence>
<keyword evidence="9" id="KW-0119">Carbohydrate metabolism</keyword>
<evidence type="ECO:0000256" key="3">
    <source>
        <dbReference type="ARBA" id="ARBA00004947"/>
    </source>
</evidence>
<dbReference type="CDD" id="cd05247">
    <property type="entry name" value="UDP_G4E_1_SDR_e"/>
    <property type="match status" value="1"/>
</dbReference>
<comment type="subunit">
    <text evidence="9">Homodimer.</text>
</comment>
<dbReference type="Gene3D" id="3.40.50.720">
    <property type="entry name" value="NAD(P)-binding Rossmann-like Domain"/>
    <property type="match status" value="1"/>
</dbReference>
<comment type="similarity">
    <text evidence="4 9">Belongs to the NAD(P)-dependent epimerase/dehydratase family.</text>
</comment>
<comment type="pathway">
    <text evidence="3 9">Carbohydrate metabolism; galactose metabolism.</text>
</comment>
<proteinExistence type="inferred from homology"/>
<evidence type="ECO:0000256" key="9">
    <source>
        <dbReference type="RuleBase" id="RU366046"/>
    </source>
</evidence>
<protein>
    <recommendedName>
        <fullName evidence="6 9">UDP-glucose 4-epimerase</fullName>
        <ecNumber evidence="5 9">5.1.3.2</ecNumber>
    </recommendedName>
</protein>
<keyword evidence="7 9" id="KW-0520">NAD</keyword>
<dbReference type="NCBIfam" id="TIGR01179">
    <property type="entry name" value="galE"/>
    <property type="match status" value="1"/>
</dbReference>
<dbReference type="EMBL" id="BSPC01000026">
    <property type="protein sequence ID" value="GLS19949.1"/>
    <property type="molecule type" value="Genomic_DNA"/>
</dbReference>
<accession>A0ABQ6CML0</accession>
<evidence type="ECO:0000256" key="6">
    <source>
        <dbReference type="ARBA" id="ARBA00018569"/>
    </source>
</evidence>
<name>A0ABQ6CML0_9HYPH</name>
<dbReference type="Pfam" id="PF16363">
    <property type="entry name" value="GDP_Man_Dehyd"/>
    <property type="match status" value="1"/>
</dbReference>
<dbReference type="SUPFAM" id="SSF51735">
    <property type="entry name" value="NAD(P)-binding Rossmann-fold domains"/>
    <property type="match status" value="1"/>
</dbReference>
<evidence type="ECO:0000256" key="1">
    <source>
        <dbReference type="ARBA" id="ARBA00000083"/>
    </source>
</evidence>
<dbReference type="Proteomes" id="UP001156882">
    <property type="component" value="Unassembled WGS sequence"/>
</dbReference>
<comment type="cofactor">
    <cofactor evidence="2 9">
        <name>NAD(+)</name>
        <dbReference type="ChEBI" id="CHEBI:57540"/>
    </cofactor>
</comment>
<dbReference type="RefSeq" id="WP_284313012.1">
    <property type="nucleotide sequence ID" value="NZ_BSPC01000026.1"/>
</dbReference>
<evidence type="ECO:0000313" key="11">
    <source>
        <dbReference type="EMBL" id="GLS19949.1"/>
    </source>
</evidence>
<comment type="caution">
    <text evidence="11">The sequence shown here is derived from an EMBL/GenBank/DDBJ whole genome shotgun (WGS) entry which is preliminary data.</text>
</comment>
<gene>
    <name evidence="11" type="ORF">GCM10007874_29660</name>
</gene>
<evidence type="ECO:0000256" key="7">
    <source>
        <dbReference type="ARBA" id="ARBA00023027"/>
    </source>
</evidence>